<dbReference type="OrthoDB" id="10065749at2759"/>
<dbReference type="GeneTree" id="ENSGT00390000003839"/>
<sequence length="207" mass="22926">MQAGVLRFRHCGSVIYSASRGRCPLCGGALSFGLQDAPLALPVPFTDGHSATCCLLVAAQQGAAAFSELSDSELHVGVSNSKGVVFSYTESGVQRQQCGWEQSIAVPLVAPGNQSVSFRRRWDVLLEEFTCQDTWTPHRFEEQREFGSCCYGFALGFINQLLRSQGRQPISRERFTAQFLLPRIRTASRYLSICQHISRDGYYSTAE</sequence>
<dbReference type="Pfam" id="PF16044">
    <property type="entry name" value="DUF4796_C"/>
    <property type="match status" value="1"/>
</dbReference>
<dbReference type="InterPro" id="IPR053921">
    <property type="entry name" value="MKRN2OS-like_C"/>
</dbReference>
<reference evidence="2" key="2">
    <citation type="submission" date="2025-08" db="UniProtKB">
        <authorList>
            <consortium name="Ensembl"/>
        </authorList>
    </citation>
    <scope>IDENTIFICATION</scope>
</reference>
<protein>
    <submittedName>
        <fullName evidence="2">MKRN2 opposite strand, tandem duplicate 1</fullName>
    </submittedName>
</protein>
<dbReference type="FunCoup" id="A0A667YMG0">
    <property type="interactions" value="16"/>
</dbReference>
<dbReference type="AlphaFoldDB" id="A0A667YMG0"/>
<evidence type="ECO:0000313" key="2">
    <source>
        <dbReference type="Ensembl" id="ENSMMDP00005027603.1"/>
    </source>
</evidence>
<keyword evidence="3" id="KW-1185">Reference proteome</keyword>
<accession>A0A667YMG0</accession>
<proteinExistence type="predicted"/>
<dbReference type="Proteomes" id="UP000472263">
    <property type="component" value="Chromosome 5"/>
</dbReference>
<reference evidence="2" key="1">
    <citation type="submission" date="2019-06" db="EMBL/GenBank/DDBJ databases">
        <authorList>
            <consortium name="Wellcome Sanger Institute Data Sharing"/>
        </authorList>
    </citation>
    <scope>NUCLEOTIDE SEQUENCE [LARGE SCALE GENOMIC DNA]</scope>
</reference>
<evidence type="ECO:0000313" key="3">
    <source>
        <dbReference type="Proteomes" id="UP000472263"/>
    </source>
</evidence>
<reference evidence="2" key="3">
    <citation type="submission" date="2025-09" db="UniProtKB">
        <authorList>
            <consortium name="Ensembl"/>
        </authorList>
    </citation>
    <scope>IDENTIFICATION</scope>
</reference>
<dbReference type="PANTHER" id="PTHR33963:SF2">
    <property type="entry name" value="MKRN2 OPPOSITE STRAND PROTEIN"/>
    <property type="match status" value="1"/>
</dbReference>
<feature type="domain" description="MKRN2 opposite strand protein-like C-terminal" evidence="1">
    <location>
        <begin position="38"/>
        <end position="197"/>
    </location>
</feature>
<gene>
    <name evidence="2" type="primary">mkrn2os.1</name>
</gene>
<evidence type="ECO:0000259" key="1">
    <source>
        <dbReference type="Pfam" id="PF16044"/>
    </source>
</evidence>
<dbReference type="Ensembl" id="ENSMMDT00005028272.1">
    <property type="protein sequence ID" value="ENSMMDP00005027603.1"/>
    <property type="gene ID" value="ENSMMDG00005013242.1"/>
</dbReference>
<dbReference type="PANTHER" id="PTHR33963">
    <property type="entry name" value="MKRN2 OPPOSITE STRAND PROTEIN"/>
    <property type="match status" value="1"/>
</dbReference>
<dbReference type="InParanoid" id="A0A667YMG0"/>
<dbReference type="InterPro" id="IPR032016">
    <property type="entry name" value="MKRN2OS-like"/>
</dbReference>
<name>A0A667YMG0_9TELE</name>
<organism evidence="2 3">
    <name type="scientific">Myripristis murdjan</name>
    <name type="common">pinecone soldierfish</name>
    <dbReference type="NCBI Taxonomy" id="586833"/>
    <lineage>
        <taxon>Eukaryota</taxon>
        <taxon>Metazoa</taxon>
        <taxon>Chordata</taxon>
        <taxon>Craniata</taxon>
        <taxon>Vertebrata</taxon>
        <taxon>Euteleostomi</taxon>
        <taxon>Actinopterygii</taxon>
        <taxon>Neopterygii</taxon>
        <taxon>Teleostei</taxon>
        <taxon>Neoteleostei</taxon>
        <taxon>Acanthomorphata</taxon>
        <taxon>Holocentriformes</taxon>
        <taxon>Holocentridae</taxon>
        <taxon>Myripristis</taxon>
    </lineage>
</organism>